<dbReference type="AlphaFoldDB" id="A0AAV3NVW4"/>
<evidence type="ECO:0000256" key="2">
    <source>
        <dbReference type="ARBA" id="ARBA00004613"/>
    </source>
</evidence>
<keyword evidence="3" id="KW-0964">Secreted</keyword>
<dbReference type="EMBL" id="BAABME010000529">
    <property type="protein sequence ID" value="GAA0143549.1"/>
    <property type="molecule type" value="Genomic_DNA"/>
</dbReference>
<evidence type="ECO:0000256" key="8">
    <source>
        <dbReference type="ARBA" id="ARBA00034484"/>
    </source>
</evidence>
<evidence type="ECO:0000259" key="11">
    <source>
        <dbReference type="Pfam" id="PF05617"/>
    </source>
</evidence>
<keyword evidence="4 10" id="KW-0732">Signal</keyword>
<feature type="signal peptide" evidence="10">
    <location>
        <begin position="1"/>
        <end position="21"/>
    </location>
</feature>
<evidence type="ECO:0000256" key="6">
    <source>
        <dbReference type="ARBA" id="ARBA00023329"/>
    </source>
</evidence>
<evidence type="ECO:0000256" key="5">
    <source>
        <dbReference type="ARBA" id="ARBA00023279"/>
    </source>
</evidence>
<comment type="function">
    <text evidence="7">Involved in the regulation of gamete interactions during the double fertilization and to prevent multiple-pollen tube attraction; mediates the redistribution of the gamete fusogen HAP2/GCS1 to the cell surface after secretion upon sperm arrival.</text>
</comment>
<evidence type="ECO:0000256" key="10">
    <source>
        <dbReference type="SAM" id="SignalP"/>
    </source>
</evidence>
<evidence type="ECO:0000256" key="1">
    <source>
        <dbReference type="ARBA" id="ARBA00004541"/>
    </source>
</evidence>
<dbReference type="GO" id="GO:0031410">
    <property type="term" value="C:cytoplasmic vesicle"/>
    <property type="evidence" value="ECO:0007669"/>
    <property type="project" value="UniProtKB-SubCell"/>
</dbReference>
<evidence type="ECO:0000256" key="9">
    <source>
        <dbReference type="SAM" id="MobiDB-lite"/>
    </source>
</evidence>
<proteinExistence type="inferred from homology"/>
<name>A0AAV3NVW4_LITER</name>
<keyword evidence="6" id="KW-0968">Cytoplasmic vesicle</keyword>
<evidence type="ECO:0000256" key="4">
    <source>
        <dbReference type="ARBA" id="ARBA00022729"/>
    </source>
</evidence>
<keyword evidence="5" id="KW-0278">Fertilization</keyword>
<feature type="chain" id="PRO_5043774838" description="Prolamin-like domain-containing protein" evidence="10">
    <location>
        <begin position="22"/>
        <end position="149"/>
    </location>
</feature>
<dbReference type="GO" id="GO:0005576">
    <property type="term" value="C:extracellular region"/>
    <property type="evidence" value="ECO:0007669"/>
    <property type="project" value="UniProtKB-SubCell"/>
</dbReference>
<sequence>MAFSLKLVIAMQISFAIFASARPSPFNPNSTLLERLKLDVQLEEEGGSSPCWDSLYELQSCTGEVVMFFMNGETYLGPSCCSAIRTIEHQCWPGLLGTLGYTSEEGDILRGYCDESEPAPGNGGTTTIPHLPTSPLSPSGNATATHVKN</sequence>
<dbReference type="GO" id="GO:2000008">
    <property type="term" value="P:regulation of protein localization to cell surface"/>
    <property type="evidence" value="ECO:0007669"/>
    <property type="project" value="UniProtKB-ARBA"/>
</dbReference>
<comment type="similarity">
    <text evidence="8">Belongs to the plant egg cell-secreted peptide family.</text>
</comment>
<organism evidence="12 13">
    <name type="scientific">Lithospermum erythrorhizon</name>
    <name type="common">Purple gromwell</name>
    <name type="synonym">Lithospermum officinale var. erythrorhizon</name>
    <dbReference type="NCBI Taxonomy" id="34254"/>
    <lineage>
        <taxon>Eukaryota</taxon>
        <taxon>Viridiplantae</taxon>
        <taxon>Streptophyta</taxon>
        <taxon>Embryophyta</taxon>
        <taxon>Tracheophyta</taxon>
        <taxon>Spermatophyta</taxon>
        <taxon>Magnoliopsida</taxon>
        <taxon>eudicotyledons</taxon>
        <taxon>Gunneridae</taxon>
        <taxon>Pentapetalae</taxon>
        <taxon>asterids</taxon>
        <taxon>lamiids</taxon>
        <taxon>Boraginales</taxon>
        <taxon>Boraginaceae</taxon>
        <taxon>Boraginoideae</taxon>
        <taxon>Lithospermeae</taxon>
        <taxon>Lithospermum</taxon>
    </lineage>
</organism>
<gene>
    <name evidence="12" type="ORF">LIER_04211</name>
</gene>
<feature type="domain" description="Prolamin-like" evidence="11">
    <location>
        <begin position="51"/>
        <end position="114"/>
    </location>
</feature>
<feature type="region of interest" description="Disordered" evidence="9">
    <location>
        <begin position="112"/>
        <end position="149"/>
    </location>
</feature>
<dbReference type="PANTHER" id="PTHR35293">
    <property type="entry name" value="EGG CELL-SECRETED PROTEIN 1.5"/>
    <property type="match status" value="1"/>
</dbReference>
<reference evidence="12 13" key="1">
    <citation type="submission" date="2024-01" db="EMBL/GenBank/DDBJ databases">
        <title>The complete chloroplast genome sequence of Lithospermum erythrorhizon: insights into the phylogenetic relationship among Boraginaceae species and the maternal lineages of purple gromwells.</title>
        <authorList>
            <person name="Okada T."/>
            <person name="Watanabe K."/>
        </authorList>
    </citation>
    <scope>NUCLEOTIDE SEQUENCE [LARGE SCALE GENOMIC DNA]</scope>
</reference>
<dbReference type="InterPro" id="IPR008502">
    <property type="entry name" value="Prolamin-like"/>
</dbReference>
<protein>
    <recommendedName>
        <fullName evidence="11">Prolamin-like domain-containing protein</fullName>
    </recommendedName>
</protein>
<evidence type="ECO:0000313" key="12">
    <source>
        <dbReference type="EMBL" id="GAA0143549.1"/>
    </source>
</evidence>
<feature type="compositionally biased region" description="Polar residues" evidence="9">
    <location>
        <begin position="134"/>
        <end position="149"/>
    </location>
</feature>
<evidence type="ECO:0000313" key="13">
    <source>
        <dbReference type="Proteomes" id="UP001454036"/>
    </source>
</evidence>
<evidence type="ECO:0000256" key="7">
    <source>
        <dbReference type="ARBA" id="ARBA00034457"/>
    </source>
</evidence>
<dbReference type="GO" id="GO:0009567">
    <property type="term" value="P:double fertilization forming a zygote and endosperm"/>
    <property type="evidence" value="ECO:0007669"/>
    <property type="project" value="InterPro"/>
</dbReference>
<dbReference type="GO" id="GO:0080155">
    <property type="term" value="P:regulation of double fertilization forming a zygote and endosperm"/>
    <property type="evidence" value="ECO:0007669"/>
    <property type="project" value="UniProtKB-ARBA"/>
</dbReference>
<dbReference type="Pfam" id="PF05617">
    <property type="entry name" value="Prolamin_like"/>
    <property type="match status" value="1"/>
</dbReference>
<evidence type="ECO:0000256" key="3">
    <source>
        <dbReference type="ARBA" id="ARBA00022525"/>
    </source>
</evidence>
<comment type="caution">
    <text evidence="12">The sequence shown here is derived from an EMBL/GenBank/DDBJ whole genome shotgun (WGS) entry which is preliminary data.</text>
</comment>
<dbReference type="Proteomes" id="UP001454036">
    <property type="component" value="Unassembled WGS sequence"/>
</dbReference>
<dbReference type="PANTHER" id="PTHR35293:SF1">
    <property type="entry name" value="EGG CELL-SECRETED PROTEIN 1.5"/>
    <property type="match status" value="1"/>
</dbReference>
<accession>A0AAV3NVW4</accession>
<keyword evidence="13" id="KW-1185">Reference proteome</keyword>
<comment type="subcellular location">
    <subcellularLocation>
        <location evidence="1">Cytoplasmic vesicle</location>
    </subcellularLocation>
    <subcellularLocation>
        <location evidence="2">Secreted</location>
    </subcellularLocation>
</comment>
<dbReference type="InterPro" id="IPR044711">
    <property type="entry name" value="EC11-15"/>
</dbReference>